<dbReference type="Proteomes" id="UP001139179">
    <property type="component" value="Unassembled WGS sequence"/>
</dbReference>
<gene>
    <name evidence="1" type="ORF">M3202_19765</name>
</gene>
<accession>A0A9X2IQH1</accession>
<proteinExistence type="predicted"/>
<keyword evidence="2" id="KW-1185">Reference proteome</keyword>
<evidence type="ECO:0000313" key="2">
    <source>
        <dbReference type="Proteomes" id="UP001139179"/>
    </source>
</evidence>
<dbReference type="RefSeq" id="WP_251224956.1">
    <property type="nucleotide sequence ID" value="NZ_JAMBOL010000033.1"/>
</dbReference>
<sequence length="147" mass="17621">MKHEVFQFEKRVHLIGDEYVYVHIKEARIIEEASNKGDFIGQIDIVYPFAGYNLELTLDITMDKSSVEWEWDAGFRVPFSEEIITLSELYLEQQMILEYEKYETRNYEKCSCGGYMMPMYDEFPSWIHYCDTCDCRNENYDHSPLPY</sequence>
<name>A0A9X2IQH1_9BACI</name>
<comment type="caution">
    <text evidence="1">The sequence shown here is derived from an EMBL/GenBank/DDBJ whole genome shotgun (WGS) entry which is preliminary data.</text>
</comment>
<dbReference type="AlphaFoldDB" id="A0A9X2IQH1"/>
<dbReference type="EMBL" id="JAMBOL010000033">
    <property type="protein sequence ID" value="MCM3716285.1"/>
    <property type="molecule type" value="Genomic_DNA"/>
</dbReference>
<evidence type="ECO:0000313" key="1">
    <source>
        <dbReference type="EMBL" id="MCM3716285.1"/>
    </source>
</evidence>
<reference evidence="1" key="1">
    <citation type="submission" date="2022-05" db="EMBL/GenBank/DDBJ databases">
        <title>Comparative Genomics of Spacecraft Associated Microbes.</title>
        <authorList>
            <person name="Tran M.T."/>
            <person name="Wright A."/>
            <person name="Seuylemezian A."/>
            <person name="Eisen J."/>
            <person name="Coil D."/>
        </authorList>
    </citation>
    <scope>NUCLEOTIDE SEQUENCE</scope>
    <source>
        <strain evidence="1">214.1.1</strain>
    </source>
</reference>
<protein>
    <submittedName>
        <fullName evidence="1">Uncharacterized protein</fullName>
    </submittedName>
</protein>
<organism evidence="1 2">
    <name type="scientific">Halalkalibacter oceani</name>
    <dbReference type="NCBI Taxonomy" id="1653776"/>
    <lineage>
        <taxon>Bacteria</taxon>
        <taxon>Bacillati</taxon>
        <taxon>Bacillota</taxon>
        <taxon>Bacilli</taxon>
        <taxon>Bacillales</taxon>
        <taxon>Bacillaceae</taxon>
        <taxon>Halalkalibacter</taxon>
    </lineage>
</organism>